<accession>A0A183DN34</accession>
<name>A0A183DN34_9BILA</name>
<dbReference type="EMBL" id="UYRT01077856">
    <property type="protein sequence ID" value="VDN17018.1"/>
    <property type="molecule type" value="Genomic_DNA"/>
</dbReference>
<evidence type="ECO:0000313" key="3">
    <source>
        <dbReference type="Proteomes" id="UP000271098"/>
    </source>
</evidence>
<evidence type="ECO:0000313" key="2">
    <source>
        <dbReference type="EMBL" id="VDN17018.1"/>
    </source>
</evidence>
<evidence type="ECO:0000256" key="1">
    <source>
        <dbReference type="SAM" id="MobiDB-lite"/>
    </source>
</evidence>
<keyword evidence="3" id="KW-1185">Reference proteome</keyword>
<sequence length="268" mass="29654">MLVLLFLRLAKPDNQPDLLFSGASIDPKWLGGNAKAEELMENLRQNKMPKELKLVSSNEAEQKSEKTDDRKPASERSNEAAPEEPQQTENNGADASDIRHDLLALEKVMGDAQMMQVKRRMRSLDEHYNKIFRQQQEVIACFLCAMNIVLLCAGIGFQKNDTKEAADKLSVLKCPLKYDAHNPPPWELCPDRKVLHSCSTDAESSVSEGASSDSDAEGSAVGVPLSKKMRRTLRNSVCPFRSDCDSCIQAMLDSASICTEDAACQTDC</sequence>
<dbReference type="WBParaSite" id="GPUH_0001013801-mRNA-1">
    <property type="protein sequence ID" value="GPUH_0001013801-mRNA-1"/>
    <property type="gene ID" value="GPUH_0001013801"/>
</dbReference>
<protein>
    <submittedName>
        <fullName evidence="4">GTD-binding domain-containing protein</fullName>
    </submittedName>
</protein>
<evidence type="ECO:0000313" key="4">
    <source>
        <dbReference type="WBParaSite" id="GPUH_0001013801-mRNA-1"/>
    </source>
</evidence>
<feature type="compositionally biased region" description="Basic and acidic residues" evidence="1">
    <location>
        <begin position="60"/>
        <end position="78"/>
    </location>
</feature>
<proteinExistence type="predicted"/>
<organism evidence="4">
    <name type="scientific">Gongylonema pulchrum</name>
    <dbReference type="NCBI Taxonomy" id="637853"/>
    <lineage>
        <taxon>Eukaryota</taxon>
        <taxon>Metazoa</taxon>
        <taxon>Ecdysozoa</taxon>
        <taxon>Nematoda</taxon>
        <taxon>Chromadorea</taxon>
        <taxon>Rhabditida</taxon>
        <taxon>Spirurina</taxon>
        <taxon>Spiruromorpha</taxon>
        <taxon>Spiruroidea</taxon>
        <taxon>Gongylonematidae</taxon>
        <taxon>Gongylonema</taxon>
    </lineage>
</organism>
<dbReference type="AlphaFoldDB" id="A0A183DN34"/>
<gene>
    <name evidence="2" type="ORF">GPUH_LOCUS10125</name>
</gene>
<reference evidence="4" key="1">
    <citation type="submission" date="2016-06" db="UniProtKB">
        <authorList>
            <consortium name="WormBaseParasite"/>
        </authorList>
    </citation>
    <scope>IDENTIFICATION</scope>
</reference>
<dbReference type="Proteomes" id="UP000271098">
    <property type="component" value="Unassembled WGS sequence"/>
</dbReference>
<feature type="region of interest" description="Disordered" evidence="1">
    <location>
        <begin position="44"/>
        <end position="95"/>
    </location>
</feature>
<reference evidence="2 3" key="2">
    <citation type="submission" date="2018-11" db="EMBL/GenBank/DDBJ databases">
        <authorList>
            <consortium name="Pathogen Informatics"/>
        </authorList>
    </citation>
    <scope>NUCLEOTIDE SEQUENCE [LARGE SCALE GENOMIC DNA]</scope>
</reference>